<organism evidence="1 2">
    <name type="scientific">Giesbergeria anulus</name>
    <dbReference type="NCBI Taxonomy" id="180197"/>
    <lineage>
        <taxon>Bacteria</taxon>
        <taxon>Pseudomonadati</taxon>
        <taxon>Pseudomonadota</taxon>
        <taxon>Betaproteobacteria</taxon>
        <taxon>Burkholderiales</taxon>
        <taxon>Comamonadaceae</taxon>
        <taxon>Giesbergeria</taxon>
    </lineage>
</organism>
<proteinExistence type="predicted"/>
<reference evidence="1 2" key="1">
    <citation type="submission" date="2016-10" db="EMBL/GenBank/DDBJ databases">
        <authorList>
            <person name="de Groot N.N."/>
        </authorList>
    </citation>
    <scope>NUCLEOTIDE SEQUENCE [LARGE SCALE GENOMIC DNA]</scope>
    <source>
        <strain evidence="1 2">ATCC 35958</strain>
    </source>
</reference>
<name>A0A1H9I7C1_9BURK</name>
<dbReference type="EMBL" id="FOGD01000002">
    <property type="protein sequence ID" value="SEQ70305.1"/>
    <property type="molecule type" value="Genomic_DNA"/>
</dbReference>
<dbReference type="Proteomes" id="UP000199766">
    <property type="component" value="Unassembled WGS sequence"/>
</dbReference>
<sequence>MTPPVAILNPSPATAPSFLLLALLVSSAVSTELSVGRLVTKLVTSQTSALRAVTDARVTGVVTAGTVFPKQVSTETGIFELVRKITVRRQVRTEKAI</sequence>
<gene>
    <name evidence="1" type="ORF">SAMN02982919_01036</name>
</gene>
<dbReference type="STRING" id="180197.SAMN02982919_01036"/>
<accession>A0A1H9I7C1</accession>
<evidence type="ECO:0000313" key="2">
    <source>
        <dbReference type="Proteomes" id="UP000199766"/>
    </source>
</evidence>
<evidence type="ECO:0000313" key="1">
    <source>
        <dbReference type="EMBL" id="SEQ70305.1"/>
    </source>
</evidence>
<dbReference type="AlphaFoldDB" id="A0A1H9I7C1"/>
<keyword evidence="2" id="KW-1185">Reference proteome</keyword>
<protein>
    <submittedName>
        <fullName evidence="1">Uncharacterized protein</fullName>
    </submittedName>
</protein>